<keyword evidence="3" id="KW-1185">Reference proteome</keyword>
<proteinExistence type="predicted"/>
<dbReference type="RefSeq" id="WP_274263908.1">
    <property type="nucleotide sequence ID" value="NZ_JAQZCI010000001.1"/>
</dbReference>
<evidence type="ECO:0000259" key="1">
    <source>
        <dbReference type="Pfam" id="PF03235"/>
    </source>
</evidence>
<feature type="domain" description="GmrSD restriction endonucleases N-terminal" evidence="1">
    <location>
        <begin position="25"/>
        <end position="237"/>
    </location>
</feature>
<accession>A0ABT5SF35</accession>
<dbReference type="EMBL" id="JAQZCI010000001">
    <property type="protein sequence ID" value="MDD7961404.1"/>
    <property type="molecule type" value="Genomic_DNA"/>
</dbReference>
<dbReference type="Pfam" id="PF03235">
    <property type="entry name" value="GmrSD_N"/>
    <property type="match status" value="1"/>
</dbReference>
<evidence type="ECO:0000313" key="2">
    <source>
        <dbReference type="EMBL" id="MDD7961404.1"/>
    </source>
</evidence>
<protein>
    <submittedName>
        <fullName evidence="2">DUF262 domain-containing protein</fullName>
    </submittedName>
</protein>
<comment type="caution">
    <text evidence="2">The sequence shown here is derived from an EMBL/GenBank/DDBJ whole genome shotgun (WGS) entry which is preliminary data.</text>
</comment>
<organism evidence="2 3">
    <name type="scientific">Microbacterium thalli</name>
    <dbReference type="NCBI Taxonomy" id="3027921"/>
    <lineage>
        <taxon>Bacteria</taxon>
        <taxon>Bacillati</taxon>
        <taxon>Actinomycetota</taxon>
        <taxon>Actinomycetes</taxon>
        <taxon>Micrococcales</taxon>
        <taxon>Microbacteriaceae</taxon>
        <taxon>Microbacterium</taxon>
    </lineage>
</organism>
<dbReference type="Proteomes" id="UP001218170">
    <property type="component" value="Unassembled WGS sequence"/>
</dbReference>
<dbReference type="InterPro" id="IPR004919">
    <property type="entry name" value="GmrSD_N"/>
</dbReference>
<sequence length="773" mass="87669">MRGYQTTFLGLFDTPTDSRPAIVQIEIPIIQRDFAQGRQDDETTVIRERFLDAIISAVTSGRDMGLDFIYGDVRSGVLHPLDGQQRLTTLFLLHWYVASLAGTLDPESRWLRFSYATRPTARNFTSAIARHPYPGGDQTPSAWITDQPWYVYPWRQDPTIASMLVILDAIHERFVAAEADCELAWQRLDERATDSAHGAIWFLFLPVVDMDYGEDLYIKMNSRGKPLTPFEVFKADFESIVKSADATRHRHLVNSIDGVWADVLWEYEKRDGGDRVIDDEFMRYLTFIVEISEWRDGAANRKWRDKDAGRLRSLEERAMLAFADPANEHASRNREFFFHAFDTWVGEDPAQAFDEFFSAGGSGSGPLPLFSGSTDLFGACLVRYGVDFSAQETLLLFAVLLARQAEGQVDKRNAARRLRSLRNITAAFLDRDRSMSDYVISTEKLMLEGSLEGLSGFREYWVADEAYKWERMDAHPEIIASIHELEDNPLTRGRIQAFELEPEFMIERARAFTEISTGVLRDLLSAALLTKGDYSRNVKWGGEVRQLGSSQKDDSWTDLLTTGRRADLGFVREPLMSLLDDYSNRRSPGVAPAENLEAIRTDWLAQREERSHYDWRYYLVRYAGARSSVGDGYFHNKNYDAQEGGFTYRHLRILHGGSYVSWFSDALLRAAWVEGGLKSVAAEPSWFRRDDPGMTLRESEIEVRCVEDGFEVDVPAERPEVVGALAAVLRESMGISDGRVVVKQVAEGGRCVDSEDRVQLCIRLVKSLAAAGL</sequence>
<name>A0ABT5SF35_9MICO</name>
<gene>
    <name evidence="2" type="ORF">PUW80_03460</name>
</gene>
<evidence type="ECO:0000313" key="3">
    <source>
        <dbReference type="Proteomes" id="UP001218170"/>
    </source>
</evidence>
<reference evidence="2 3" key="1">
    <citation type="submission" date="2023-02" db="EMBL/GenBank/DDBJ databases">
        <title>Study of novel species of the Microbacterium genus.</title>
        <authorList>
            <person name="Arroyo-Herrera I."/>
            <person name="Roman-Ponce B."/>
            <person name="Vasquez-Murrieta M.S."/>
        </authorList>
    </citation>
    <scope>NUCLEOTIDE SEQUENCE [LARGE SCALE GENOMIC DNA]</scope>
    <source>
        <strain evidence="2 3">NE1TT3</strain>
    </source>
</reference>